<dbReference type="STRING" id="316058.RPB_3220"/>
<keyword evidence="2" id="KW-0012">Acyltransferase</keyword>
<sequence length="171" mass="18017">MSMTSPRWRPMTAADLAAVNAIAAQVHVAFPEDPAIFAERLALYPAGCFVLDREPDGIGGYVVSHPWRIAEPPALDTLLGRLPAPASTYYIHDLALLPQGRGLGAGAAIVARLLRHAVAAGLSNISLVAVSGSVAFWRSQGFDVMETQALAPKLASYGADARYMVCTAETG</sequence>
<dbReference type="InterPro" id="IPR000182">
    <property type="entry name" value="GNAT_dom"/>
</dbReference>
<keyword evidence="1 4" id="KW-0808">Transferase</keyword>
<dbReference type="eggNOG" id="COG1247">
    <property type="taxonomic scope" value="Bacteria"/>
</dbReference>
<proteinExistence type="predicted"/>
<dbReference type="EMBL" id="CP000250">
    <property type="protein sequence ID" value="ABD07916.1"/>
    <property type="molecule type" value="Genomic_DNA"/>
</dbReference>
<dbReference type="Proteomes" id="UP000008809">
    <property type="component" value="Chromosome"/>
</dbReference>
<reference evidence="4 5" key="1">
    <citation type="submission" date="2006-01" db="EMBL/GenBank/DDBJ databases">
        <title>Complete sequence of Rhodopseudomonas palustris HaA2.</title>
        <authorList>
            <consortium name="US DOE Joint Genome Institute"/>
            <person name="Copeland A."/>
            <person name="Lucas S."/>
            <person name="Lapidus A."/>
            <person name="Barry K."/>
            <person name="Detter J.C."/>
            <person name="Glavina T."/>
            <person name="Hammon N."/>
            <person name="Israni S."/>
            <person name="Pitluck S."/>
            <person name="Chain P."/>
            <person name="Malfatti S."/>
            <person name="Shin M."/>
            <person name="Vergez L."/>
            <person name="Schmutz J."/>
            <person name="Larimer F."/>
            <person name="Land M."/>
            <person name="Hauser L."/>
            <person name="Pelletier D.A."/>
            <person name="Kyrpides N."/>
            <person name="Anderson I."/>
            <person name="Oda Y."/>
            <person name="Harwood C.S."/>
            <person name="Richardson P."/>
        </authorList>
    </citation>
    <scope>NUCLEOTIDE SEQUENCE [LARGE SCALE GENOMIC DNA]</scope>
    <source>
        <strain evidence="4 5">HaA2</strain>
    </source>
</reference>
<dbReference type="Gene3D" id="3.40.630.30">
    <property type="match status" value="1"/>
</dbReference>
<dbReference type="InterPro" id="IPR016181">
    <property type="entry name" value="Acyl_CoA_acyltransferase"/>
</dbReference>
<evidence type="ECO:0000256" key="2">
    <source>
        <dbReference type="ARBA" id="ARBA00023315"/>
    </source>
</evidence>
<dbReference type="CDD" id="cd04301">
    <property type="entry name" value="NAT_SF"/>
    <property type="match status" value="1"/>
</dbReference>
<evidence type="ECO:0000259" key="3">
    <source>
        <dbReference type="PROSITE" id="PS51186"/>
    </source>
</evidence>
<keyword evidence="5" id="KW-1185">Reference proteome</keyword>
<accession>Q2IV44</accession>
<feature type="domain" description="N-acetyltransferase" evidence="3">
    <location>
        <begin position="6"/>
        <end position="169"/>
    </location>
</feature>
<dbReference type="KEGG" id="rpb:RPB_3220"/>
<dbReference type="RefSeq" id="WP_011442100.1">
    <property type="nucleotide sequence ID" value="NC_007778.1"/>
</dbReference>
<name>Q2IV44_RHOP2</name>
<dbReference type="Pfam" id="PF00583">
    <property type="entry name" value="Acetyltransf_1"/>
    <property type="match status" value="1"/>
</dbReference>
<dbReference type="PANTHER" id="PTHR43877">
    <property type="entry name" value="AMINOALKYLPHOSPHONATE N-ACETYLTRANSFERASE-RELATED-RELATED"/>
    <property type="match status" value="1"/>
</dbReference>
<dbReference type="HOGENOM" id="CLU_099842_0_0_5"/>
<dbReference type="GO" id="GO:0016747">
    <property type="term" value="F:acyltransferase activity, transferring groups other than amino-acyl groups"/>
    <property type="evidence" value="ECO:0007669"/>
    <property type="project" value="InterPro"/>
</dbReference>
<organism evidence="4 5">
    <name type="scientific">Rhodopseudomonas palustris (strain HaA2)</name>
    <dbReference type="NCBI Taxonomy" id="316058"/>
    <lineage>
        <taxon>Bacteria</taxon>
        <taxon>Pseudomonadati</taxon>
        <taxon>Pseudomonadota</taxon>
        <taxon>Alphaproteobacteria</taxon>
        <taxon>Hyphomicrobiales</taxon>
        <taxon>Nitrobacteraceae</taxon>
        <taxon>Rhodopseudomonas</taxon>
    </lineage>
</organism>
<gene>
    <name evidence="4" type="ordered locus">RPB_3220</name>
</gene>
<evidence type="ECO:0000313" key="5">
    <source>
        <dbReference type="Proteomes" id="UP000008809"/>
    </source>
</evidence>
<dbReference type="PROSITE" id="PS51186">
    <property type="entry name" value="GNAT"/>
    <property type="match status" value="1"/>
</dbReference>
<evidence type="ECO:0000313" key="4">
    <source>
        <dbReference type="EMBL" id="ABD07916.1"/>
    </source>
</evidence>
<protein>
    <submittedName>
        <fullName evidence="4">GCN5-related N-acetyltransferase</fullName>
    </submittedName>
</protein>
<dbReference type="AlphaFoldDB" id="Q2IV44"/>
<dbReference type="SUPFAM" id="SSF55729">
    <property type="entry name" value="Acyl-CoA N-acyltransferases (Nat)"/>
    <property type="match status" value="1"/>
</dbReference>
<dbReference type="InterPro" id="IPR050832">
    <property type="entry name" value="Bact_Acetyltransf"/>
</dbReference>
<evidence type="ECO:0000256" key="1">
    <source>
        <dbReference type="ARBA" id="ARBA00022679"/>
    </source>
</evidence>
<dbReference type="OrthoDB" id="359414at2"/>